<reference evidence="6" key="1">
    <citation type="submission" date="2018-07" db="EMBL/GenBank/DDBJ databases">
        <title>Genome assembly of strain Ka43.</title>
        <authorList>
            <person name="Kukolya J."/>
            <person name="Nagy I."/>
            <person name="Horvath B."/>
            <person name="Toth A."/>
        </authorList>
    </citation>
    <scope>NUCLEOTIDE SEQUENCE</scope>
    <source>
        <strain evidence="6">KB43</strain>
    </source>
</reference>
<comment type="similarity">
    <text evidence="1">Belongs to the LysR transcriptional regulatory family.</text>
</comment>
<dbReference type="InterPro" id="IPR005119">
    <property type="entry name" value="LysR_subst-bd"/>
</dbReference>
<evidence type="ECO:0000256" key="3">
    <source>
        <dbReference type="ARBA" id="ARBA00023125"/>
    </source>
</evidence>
<keyword evidence="7" id="KW-1185">Reference proteome</keyword>
<evidence type="ECO:0000256" key="1">
    <source>
        <dbReference type="ARBA" id="ARBA00009437"/>
    </source>
</evidence>
<dbReference type="CDD" id="cd08422">
    <property type="entry name" value="PBP2_CrgA_like"/>
    <property type="match status" value="1"/>
</dbReference>
<sequence>MDTLRGIESFVKAVETGSIAGAARVLGISAAAASQNIARLEAWLGVRLLTRTTRSLALTDSGTVYFEQVKHVVRDLELAHSAVTEYHGEPQGRLRIASSAAFGRHVLAPRLPAFQKRYPRLAIELITTDRSVDHITEQVDISIRIREQLEDGLVARRIARVPSIFCAAPDYLARAGVPQTPEDLQHHDCLVFRVAADGRLLRWFFLRDGVRFDAQVKVAMVSDDIDVLTRAAVAGGGVTRIADFIARPWLDSGALVALFAERQTAQAEVEPLDFYVCVRDRYELTPKVRHFIDYLVESLPEQWRT</sequence>
<dbReference type="Pfam" id="PF00126">
    <property type="entry name" value="HTH_1"/>
    <property type="match status" value="1"/>
</dbReference>
<evidence type="ECO:0000256" key="4">
    <source>
        <dbReference type="ARBA" id="ARBA00023163"/>
    </source>
</evidence>
<dbReference type="Gene3D" id="1.10.10.10">
    <property type="entry name" value="Winged helix-like DNA-binding domain superfamily/Winged helix DNA-binding domain"/>
    <property type="match status" value="1"/>
</dbReference>
<dbReference type="InterPro" id="IPR036390">
    <property type="entry name" value="WH_DNA-bd_sf"/>
</dbReference>
<dbReference type="EMBL" id="PRDL01000001">
    <property type="protein sequence ID" value="MBE8717164.1"/>
    <property type="molecule type" value="Genomic_DNA"/>
</dbReference>
<dbReference type="InterPro" id="IPR000847">
    <property type="entry name" value="LysR_HTH_N"/>
</dbReference>
<dbReference type="InterPro" id="IPR058163">
    <property type="entry name" value="LysR-type_TF_proteobact-type"/>
</dbReference>
<evidence type="ECO:0000256" key="2">
    <source>
        <dbReference type="ARBA" id="ARBA00023015"/>
    </source>
</evidence>
<feature type="domain" description="HTH lysR-type" evidence="5">
    <location>
        <begin position="1"/>
        <end position="59"/>
    </location>
</feature>
<dbReference type="AlphaFoldDB" id="A0A928YTM2"/>
<accession>A0A928YTM2</accession>
<dbReference type="Gene3D" id="3.40.190.290">
    <property type="match status" value="1"/>
</dbReference>
<dbReference type="PROSITE" id="PS50931">
    <property type="entry name" value="HTH_LYSR"/>
    <property type="match status" value="1"/>
</dbReference>
<dbReference type="InterPro" id="IPR036388">
    <property type="entry name" value="WH-like_DNA-bd_sf"/>
</dbReference>
<dbReference type="SUPFAM" id="SSF53850">
    <property type="entry name" value="Periplasmic binding protein-like II"/>
    <property type="match status" value="1"/>
</dbReference>
<keyword evidence="3" id="KW-0238">DNA-binding</keyword>
<evidence type="ECO:0000313" key="6">
    <source>
        <dbReference type="EMBL" id="MBE8717164.1"/>
    </source>
</evidence>
<keyword evidence="2" id="KW-0805">Transcription regulation</keyword>
<dbReference type="GO" id="GO:0043565">
    <property type="term" value="F:sequence-specific DNA binding"/>
    <property type="evidence" value="ECO:0007669"/>
    <property type="project" value="TreeGrafter"/>
</dbReference>
<name>A0A928YTM2_9GAMM</name>
<keyword evidence="4" id="KW-0804">Transcription</keyword>
<dbReference type="FunFam" id="1.10.10.10:FF:000001">
    <property type="entry name" value="LysR family transcriptional regulator"/>
    <property type="match status" value="1"/>
</dbReference>
<dbReference type="PANTHER" id="PTHR30537:SF17">
    <property type="entry name" value="LYSR-FAMILY REGULATORY PROTEIN"/>
    <property type="match status" value="1"/>
</dbReference>
<comment type="caution">
    <text evidence="6">The sequence shown here is derived from an EMBL/GenBank/DDBJ whole genome shotgun (WGS) entry which is preliminary data.</text>
</comment>
<dbReference type="Proteomes" id="UP000652567">
    <property type="component" value="Unassembled WGS sequence"/>
</dbReference>
<dbReference type="GO" id="GO:0003700">
    <property type="term" value="F:DNA-binding transcription factor activity"/>
    <property type="evidence" value="ECO:0007669"/>
    <property type="project" value="InterPro"/>
</dbReference>
<dbReference type="PANTHER" id="PTHR30537">
    <property type="entry name" value="HTH-TYPE TRANSCRIPTIONAL REGULATOR"/>
    <property type="match status" value="1"/>
</dbReference>
<evidence type="ECO:0000259" key="5">
    <source>
        <dbReference type="PROSITE" id="PS50931"/>
    </source>
</evidence>
<dbReference type="GO" id="GO:0006351">
    <property type="term" value="P:DNA-templated transcription"/>
    <property type="evidence" value="ECO:0007669"/>
    <property type="project" value="TreeGrafter"/>
</dbReference>
<organism evidence="6 7">
    <name type="scientific">Cellvibrio polysaccharolyticus</name>
    <dbReference type="NCBI Taxonomy" id="2082724"/>
    <lineage>
        <taxon>Bacteria</taxon>
        <taxon>Pseudomonadati</taxon>
        <taxon>Pseudomonadota</taxon>
        <taxon>Gammaproteobacteria</taxon>
        <taxon>Cellvibrionales</taxon>
        <taxon>Cellvibrionaceae</taxon>
        <taxon>Cellvibrio</taxon>
    </lineage>
</organism>
<dbReference type="SUPFAM" id="SSF46785">
    <property type="entry name" value="Winged helix' DNA-binding domain"/>
    <property type="match status" value="1"/>
</dbReference>
<dbReference type="RefSeq" id="WP_193908796.1">
    <property type="nucleotide sequence ID" value="NZ_PRDL01000001.1"/>
</dbReference>
<evidence type="ECO:0000313" key="7">
    <source>
        <dbReference type="Proteomes" id="UP000652567"/>
    </source>
</evidence>
<gene>
    <name evidence="6" type="ORF">C4F51_08180</name>
</gene>
<protein>
    <submittedName>
        <fullName evidence="6">LysR family transcriptional regulator</fullName>
    </submittedName>
</protein>
<dbReference type="Pfam" id="PF03466">
    <property type="entry name" value="LysR_substrate"/>
    <property type="match status" value="1"/>
</dbReference>
<proteinExistence type="inferred from homology"/>